<proteinExistence type="predicted"/>
<reference evidence="2" key="1">
    <citation type="journal article" date="2020" name="Stud. Mycol.">
        <title>101 Dothideomycetes genomes: a test case for predicting lifestyles and emergence of pathogens.</title>
        <authorList>
            <person name="Haridas S."/>
            <person name="Albert R."/>
            <person name="Binder M."/>
            <person name="Bloem J."/>
            <person name="Labutti K."/>
            <person name="Salamov A."/>
            <person name="Andreopoulos B."/>
            <person name="Baker S."/>
            <person name="Barry K."/>
            <person name="Bills G."/>
            <person name="Bluhm B."/>
            <person name="Cannon C."/>
            <person name="Castanera R."/>
            <person name="Culley D."/>
            <person name="Daum C."/>
            <person name="Ezra D."/>
            <person name="Gonzalez J."/>
            <person name="Henrissat B."/>
            <person name="Kuo A."/>
            <person name="Liang C."/>
            <person name="Lipzen A."/>
            <person name="Lutzoni F."/>
            <person name="Magnuson J."/>
            <person name="Mondo S."/>
            <person name="Nolan M."/>
            <person name="Ohm R."/>
            <person name="Pangilinan J."/>
            <person name="Park H.-J."/>
            <person name="Ramirez L."/>
            <person name="Alfaro M."/>
            <person name="Sun H."/>
            <person name="Tritt A."/>
            <person name="Yoshinaga Y."/>
            <person name="Zwiers L.-H."/>
            <person name="Turgeon B."/>
            <person name="Goodwin S."/>
            <person name="Spatafora J."/>
            <person name="Crous P."/>
            <person name="Grigoriev I."/>
        </authorList>
    </citation>
    <scope>NUCLEOTIDE SEQUENCE</scope>
    <source>
        <strain evidence="2">CBS 627.86</strain>
    </source>
</reference>
<sequence length="189" mass="21607">MDSPPFLRLPTELHRDIFEYLELEERVRLAMTNKKIASIVREPTHADFLAAETLPWAINKDLYTCNVCRKFHHLLCFSDPMRKGRRGRGGAEAATRCCVKCGVKKPGQEVTIMGQPHVLCRFCGIFTDHVGSKGACEKCLPLPGRMNGRSDTDCSDYHDDDDWRYSVKVYDGGKHCEELYGCWPHERID</sequence>
<dbReference type="InterPro" id="IPR036047">
    <property type="entry name" value="F-box-like_dom_sf"/>
</dbReference>
<dbReference type="OrthoDB" id="5281164at2759"/>
<keyword evidence="3" id="KW-1185">Reference proteome</keyword>
<dbReference type="Pfam" id="PF00646">
    <property type="entry name" value="F-box"/>
    <property type="match status" value="1"/>
</dbReference>
<organism evidence="2 3">
    <name type="scientific">Lophiotrema nucula</name>
    <dbReference type="NCBI Taxonomy" id="690887"/>
    <lineage>
        <taxon>Eukaryota</taxon>
        <taxon>Fungi</taxon>
        <taxon>Dikarya</taxon>
        <taxon>Ascomycota</taxon>
        <taxon>Pezizomycotina</taxon>
        <taxon>Dothideomycetes</taxon>
        <taxon>Pleosporomycetidae</taxon>
        <taxon>Pleosporales</taxon>
        <taxon>Lophiotremataceae</taxon>
        <taxon>Lophiotrema</taxon>
    </lineage>
</organism>
<evidence type="ECO:0000259" key="1">
    <source>
        <dbReference type="PROSITE" id="PS50181"/>
    </source>
</evidence>
<accession>A0A6A5Z1T5</accession>
<gene>
    <name evidence="2" type="ORF">BDV96DRAFT_613974</name>
</gene>
<feature type="domain" description="F-box" evidence="1">
    <location>
        <begin position="3"/>
        <end position="51"/>
    </location>
</feature>
<evidence type="ECO:0000313" key="3">
    <source>
        <dbReference type="Proteomes" id="UP000799770"/>
    </source>
</evidence>
<dbReference type="InterPro" id="IPR001810">
    <property type="entry name" value="F-box_dom"/>
</dbReference>
<name>A0A6A5Z1T5_9PLEO</name>
<evidence type="ECO:0000313" key="2">
    <source>
        <dbReference type="EMBL" id="KAF2113026.1"/>
    </source>
</evidence>
<protein>
    <recommendedName>
        <fullName evidence="1">F-box domain-containing protein</fullName>
    </recommendedName>
</protein>
<dbReference type="SUPFAM" id="SSF81383">
    <property type="entry name" value="F-box domain"/>
    <property type="match status" value="1"/>
</dbReference>
<dbReference type="AlphaFoldDB" id="A0A6A5Z1T5"/>
<dbReference type="PROSITE" id="PS50181">
    <property type="entry name" value="FBOX"/>
    <property type="match status" value="1"/>
</dbReference>
<dbReference type="Proteomes" id="UP000799770">
    <property type="component" value="Unassembled WGS sequence"/>
</dbReference>
<dbReference type="EMBL" id="ML977329">
    <property type="protein sequence ID" value="KAF2113026.1"/>
    <property type="molecule type" value="Genomic_DNA"/>
</dbReference>